<evidence type="ECO:0000256" key="2">
    <source>
        <dbReference type="ARBA" id="ARBA00007635"/>
    </source>
</evidence>
<feature type="domain" description="EamA" evidence="7">
    <location>
        <begin position="9"/>
        <end position="144"/>
    </location>
</feature>
<dbReference type="InterPro" id="IPR030184">
    <property type="entry name" value="WAT1-related"/>
</dbReference>
<evidence type="ECO:0000313" key="9">
    <source>
        <dbReference type="Proteomes" id="UP000187406"/>
    </source>
</evidence>
<sequence length="365" mass="39597">MVSEFLPFLAMVLVQLGYAVMNIVSKLAMDTGMKPLVLVVYRQIFATLAILPFAYFLERPRITMPILFQTFLCSLTGATINQVFYFIGLKLSTPTIGCALTNTLPAITFILAVIFRQESMGIKKMAGQAKVMGTTVCVAGAMLLSFYHGPILNIGESSIHWKYAENASATNSSGGSNSVVGALFVIASALGWAVWFIIQARLSVTFPAPYTTTALMCFMATIECGIIGVSVEHKLSAWSLRSPIRIVASVYAGVVCNALAFCLMSYSIQRKGALYVSVFSPLMLVLVAILSWALLREKLSVGTLTGSLLIVSGLYAVLWGKEKETKLDNMSENGVAAKEDEDHRKDDLEFQMPAISNANNHHSSG</sequence>
<gene>
    <name evidence="8" type="ORF">CFOL_v3_10431</name>
</gene>
<feature type="domain" description="EamA" evidence="7">
    <location>
        <begin position="181"/>
        <end position="318"/>
    </location>
</feature>
<keyword evidence="3 6" id="KW-0812">Transmembrane</keyword>
<feature type="transmembrane region" description="Helical" evidence="6">
    <location>
        <begin position="273"/>
        <end position="295"/>
    </location>
</feature>
<dbReference type="AlphaFoldDB" id="A0A1Q3BG00"/>
<proteinExistence type="inferred from homology"/>
<keyword evidence="9" id="KW-1185">Reference proteome</keyword>
<dbReference type="OrthoDB" id="1728340at2759"/>
<comment type="caution">
    <text evidence="8">The sequence shown here is derived from an EMBL/GenBank/DDBJ whole genome shotgun (WGS) entry which is preliminary data.</text>
</comment>
<dbReference type="InterPro" id="IPR037185">
    <property type="entry name" value="EmrE-like"/>
</dbReference>
<dbReference type="PANTHER" id="PTHR31218">
    <property type="entry name" value="WAT1-RELATED PROTEIN"/>
    <property type="match status" value="1"/>
</dbReference>
<feature type="transmembrane region" description="Helical" evidence="6">
    <location>
        <begin position="179"/>
        <end position="198"/>
    </location>
</feature>
<feature type="transmembrane region" description="Helical" evidence="6">
    <location>
        <begin position="66"/>
        <end position="88"/>
    </location>
</feature>
<dbReference type="Pfam" id="PF00892">
    <property type="entry name" value="EamA"/>
    <property type="match status" value="2"/>
</dbReference>
<evidence type="ECO:0000256" key="4">
    <source>
        <dbReference type="ARBA" id="ARBA00022989"/>
    </source>
</evidence>
<keyword evidence="5 6" id="KW-0472">Membrane</keyword>
<evidence type="ECO:0000256" key="3">
    <source>
        <dbReference type="ARBA" id="ARBA00022692"/>
    </source>
</evidence>
<evidence type="ECO:0000256" key="5">
    <source>
        <dbReference type="ARBA" id="ARBA00023136"/>
    </source>
</evidence>
<feature type="transmembrane region" description="Helical" evidence="6">
    <location>
        <begin position="35"/>
        <end position="57"/>
    </location>
</feature>
<evidence type="ECO:0000256" key="1">
    <source>
        <dbReference type="ARBA" id="ARBA00004141"/>
    </source>
</evidence>
<evidence type="ECO:0000256" key="6">
    <source>
        <dbReference type="RuleBase" id="RU363077"/>
    </source>
</evidence>
<name>A0A1Q3BG00_CEPFO</name>
<evidence type="ECO:0000259" key="7">
    <source>
        <dbReference type="Pfam" id="PF00892"/>
    </source>
</evidence>
<protein>
    <recommendedName>
        <fullName evidence="6">WAT1-related protein</fullName>
    </recommendedName>
</protein>
<evidence type="ECO:0000313" key="8">
    <source>
        <dbReference type="EMBL" id="GAV66921.1"/>
    </source>
</evidence>
<comment type="subcellular location">
    <subcellularLocation>
        <location evidence="1 6">Membrane</location>
        <topology evidence="1 6">Multi-pass membrane protein</topology>
    </subcellularLocation>
</comment>
<feature type="transmembrane region" description="Helical" evidence="6">
    <location>
        <begin position="127"/>
        <end position="147"/>
    </location>
</feature>
<comment type="similarity">
    <text evidence="2 6">Belongs to the drug/metabolite transporter (DMT) superfamily. Plant drug/metabolite exporter (P-DME) (TC 2.A.7.4) family.</text>
</comment>
<accession>A0A1Q3BG00</accession>
<keyword evidence="4 6" id="KW-1133">Transmembrane helix</keyword>
<feature type="transmembrane region" description="Helical" evidence="6">
    <location>
        <begin position="301"/>
        <end position="320"/>
    </location>
</feature>
<feature type="transmembrane region" description="Helical" evidence="6">
    <location>
        <begin position="210"/>
        <end position="231"/>
    </location>
</feature>
<dbReference type="Proteomes" id="UP000187406">
    <property type="component" value="Unassembled WGS sequence"/>
</dbReference>
<dbReference type="EMBL" id="BDDD01000509">
    <property type="protein sequence ID" value="GAV66921.1"/>
    <property type="molecule type" value="Genomic_DNA"/>
</dbReference>
<dbReference type="InParanoid" id="A0A1Q3BG00"/>
<feature type="transmembrane region" description="Helical" evidence="6">
    <location>
        <begin position="243"/>
        <end position="266"/>
    </location>
</feature>
<feature type="transmembrane region" description="Helical" evidence="6">
    <location>
        <begin position="94"/>
        <end position="115"/>
    </location>
</feature>
<dbReference type="GO" id="GO:0016020">
    <property type="term" value="C:membrane"/>
    <property type="evidence" value="ECO:0007669"/>
    <property type="project" value="UniProtKB-SubCell"/>
</dbReference>
<dbReference type="GO" id="GO:0022857">
    <property type="term" value="F:transmembrane transporter activity"/>
    <property type="evidence" value="ECO:0007669"/>
    <property type="project" value="InterPro"/>
</dbReference>
<dbReference type="InterPro" id="IPR000620">
    <property type="entry name" value="EamA_dom"/>
</dbReference>
<dbReference type="SUPFAM" id="SSF103481">
    <property type="entry name" value="Multidrug resistance efflux transporter EmrE"/>
    <property type="match status" value="2"/>
</dbReference>
<organism evidence="8 9">
    <name type="scientific">Cephalotus follicularis</name>
    <name type="common">Albany pitcher plant</name>
    <dbReference type="NCBI Taxonomy" id="3775"/>
    <lineage>
        <taxon>Eukaryota</taxon>
        <taxon>Viridiplantae</taxon>
        <taxon>Streptophyta</taxon>
        <taxon>Embryophyta</taxon>
        <taxon>Tracheophyta</taxon>
        <taxon>Spermatophyta</taxon>
        <taxon>Magnoliopsida</taxon>
        <taxon>eudicotyledons</taxon>
        <taxon>Gunneridae</taxon>
        <taxon>Pentapetalae</taxon>
        <taxon>rosids</taxon>
        <taxon>fabids</taxon>
        <taxon>Oxalidales</taxon>
        <taxon>Cephalotaceae</taxon>
        <taxon>Cephalotus</taxon>
    </lineage>
</organism>
<reference evidence="9" key="1">
    <citation type="submission" date="2016-04" db="EMBL/GenBank/DDBJ databases">
        <title>Cephalotus genome sequencing.</title>
        <authorList>
            <person name="Fukushima K."/>
            <person name="Hasebe M."/>
            <person name="Fang X."/>
        </authorList>
    </citation>
    <scope>NUCLEOTIDE SEQUENCE [LARGE SCALE GENOMIC DNA]</scope>
    <source>
        <strain evidence="9">cv. St1</strain>
    </source>
</reference>